<dbReference type="Pfam" id="PF14336">
    <property type="entry name" value="GLUCM-like_C"/>
    <property type="match status" value="1"/>
</dbReference>
<sequence>MKDEYLKEIEAIVGLDIGNRGLSEMLQYGDLQSAVDELYNSKRVIIITGFCIKDTMTGETDGPIGAVSLANCLMQIGKEVLVVTDEYSKGLVAGCCKGLNINLEIEVVPFNNTDDYCRGIINGFNPTHIVAIERPGRASDGRCYSMRGEDITGFVPNTDTFFHLALELGITRIAIGDGGNEMGMGKIATQLKENISNGHDICAITSTDYLIVAGVSNWGGHGLGAGLSIMSEEMLLHEATEEIAMLKGMVSAGGVDGCSKKNEMTVDGLSLEINLHMFEKIRNVVVNALQREKKEIC</sequence>
<dbReference type="Gene3D" id="3.90.1640.20">
    <property type="entry name" value="TON_0340"/>
    <property type="match status" value="1"/>
</dbReference>
<reference evidence="2 3" key="1">
    <citation type="submission" date="2019-10" db="EMBL/GenBank/DDBJ databases">
        <title>Alkaliphilus serpentinus sp. nov. and Alkaliphilus pronyensis sp. nov., two novel anaerobic alkaliphilic species isolated from the serpentinized-hosted hydrothermal field of the Prony Bay (New Caledonia).</title>
        <authorList>
            <person name="Postec A."/>
        </authorList>
    </citation>
    <scope>NUCLEOTIDE SEQUENCE [LARGE SCALE GENOMIC DNA]</scope>
    <source>
        <strain evidence="2 3">LacV</strain>
    </source>
</reference>
<dbReference type="EMBL" id="WBZC01000046">
    <property type="protein sequence ID" value="KAB3532758.1"/>
    <property type="molecule type" value="Genomic_DNA"/>
</dbReference>
<dbReference type="RefSeq" id="WP_151861756.1">
    <property type="nucleotide sequence ID" value="NZ_WBZC01000046.1"/>
</dbReference>
<evidence type="ECO:0000259" key="1">
    <source>
        <dbReference type="Pfam" id="PF14336"/>
    </source>
</evidence>
<name>A0A6I0F7A1_9FIRM</name>
<dbReference type="InterPro" id="IPR025504">
    <property type="entry name" value="GLUCM_C"/>
</dbReference>
<proteinExistence type="predicted"/>
<feature type="domain" description="D-glutamate cyclase-like C-terminal" evidence="1">
    <location>
        <begin position="9"/>
        <end position="282"/>
    </location>
</feature>
<dbReference type="OrthoDB" id="1668885at2"/>
<comment type="caution">
    <text evidence="2">The sequence shown here is derived from an EMBL/GenBank/DDBJ whole genome shotgun (WGS) entry which is preliminary data.</text>
</comment>
<evidence type="ECO:0000313" key="2">
    <source>
        <dbReference type="EMBL" id="KAB3532758.1"/>
    </source>
</evidence>
<dbReference type="AlphaFoldDB" id="A0A6I0F7A1"/>
<organism evidence="2 3">
    <name type="scientific">Alkaliphilus pronyensis</name>
    <dbReference type="NCBI Taxonomy" id="1482732"/>
    <lineage>
        <taxon>Bacteria</taxon>
        <taxon>Bacillati</taxon>
        <taxon>Bacillota</taxon>
        <taxon>Clostridia</taxon>
        <taxon>Peptostreptococcales</taxon>
        <taxon>Natronincolaceae</taxon>
        <taxon>Alkaliphilus</taxon>
    </lineage>
</organism>
<protein>
    <submittedName>
        <fullName evidence="2">DUF4392 domain-containing protein</fullName>
    </submittedName>
</protein>
<dbReference type="PANTHER" id="PTHR32022:SF10">
    <property type="entry name" value="D-GLUTAMATE CYCLASE, MITOCHONDRIAL"/>
    <property type="match status" value="1"/>
</dbReference>
<dbReference type="Proteomes" id="UP000432715">
    <property type="component" value="Unassembled WGS sequence"/>
</dbReference>
<dbReference type="PANTHER" id="PTHR32022">
    <property type="entry name" value="D-GLUTAMATE CYCLASE, MITOCHONDRIAL"/>
    <property type="match status" value="1"/>
</dbReference>
<gene>
    <name evidence="2" type="ORF">F8154_11460</name>
</gene>
<accession>A0A6I0F7A1</accession>
<evidence type="ECO:0000313" key="3">
    <source>
        <dbReference type="Proteomes" id="UP000432715"/>
    </source>
</evidence>
<keyword evidence="3" id="KW-1185">Reference proteome</keyword>